<evidence type="ECO:0000256" key="7">
    <source>
        <dbReference type="ARBA" id="ARBA00023136"/>
    </source>
</evidence>
<gene>
    <name evidence="9" type="ORF">JG29_10430</name>
</gene>
<keyword evidence="7 8" id="KW-0472">Membrane</keyword>
<feature type="transmembrane region" description="Helical" evidence="8">
    <location>
        <begin position="39"/>
        <end position="59"/>
    </location>
</feature>
<feature type="transmembrane region" description="Helical" evidence="8">
    <location>
        <begin position="79"/>
        <end position="101"/>
    </location>
</feature>
<comment type="subcellular location">
    <subcellularLocation>
        <location evidence="1">Cell membrane</location>
        <topology evidence="1">Multi-pass membrane protein</topology>
    </subcellularLocation>
</comment>
<dbReference type="AlphaFoldDB" id="A0A0F4KQG7"/>
<sequence length="175" mass="20231">MGKIKSVTAKYWGQLILLLVGFFLDGSLKSVLPLLNRSFFQVSVQILLMLLILMVLHNSDHDNQLFWFSLLLGVLYDSYYSRIFGLYTVIFPLTVLCTRSVRQYVTESVIFEWSTYFIALTASLIYLYIIGSFLHLTMVNGTHFITDWLGPTLLVNSLVFIILYWPVTKIIGWLQ</sequence>
<organism evidence="9 10">
    <name type="scientific">Bombilactobacillus mellis</name>
    <dbReference type="NCBI Taxonomy" id="1218508"/>
    <lineage>
        <taxon>Bacteria</taxon>
        <taxon>Bacillati</taxon>
        <taxon>Bacillota</taxon>
        <taxon>Bacilli</taxon>
        <taxon>Lactobacillales</taxon>
        <taxon>Lactobacillaceae</taxon>
        <taxon>Bombilactobacillus</taxon>
    </lineage>
</organism>
<dbReference type="HOGENOM" id="CLU_121959_0_1_9"/>
<proteinExistence type="inferred from homology"/>
<evidence type="ECO:0000256" key="5">
    <source>
        <dbReference type="ARBA" id="ARBA00022960"/>
    </source>
</evidence>
<keyword evidence="6 8" id="KW-1133">Transmembrane helix</keyword>
<comment type="similarity">
    <text evidence="2">Belongs to the MreD family.</text>
</comment>
<feature type="transmembrane region" description="Helical" evidence="8">
    <location>
        <begin position="113"/>
        <end position="136"/>
    </location>
</feature>
<keyword evidence="3" id="KW-1003">Cell membrane</keyword>
<evidence type="ECO:0000313" key="9">
    <source>
        <dbReference type="EMBL" id="KJY48640.1"/>
    </source>
</evidence>
<name>A0A0F4KQG7_9LACO</name>
<evidence type="ECO:0000256" key="2">
    <source>
        <dbReference type="ARBA" id="ARBA00007776"/>
    </source>
</evidence>
<dbReference type="EMBL" id="JXBZ01000008">
    <property type="protein sequence ID" value="KJY48640.1"/>
    <property type="molecule type" value="Genomic_DNA"/>
</dbReference>
<evidence type="ECO:0000313" key="10">
    <source>
        <dbReference type="Proteomes" id="UP000033695"/>
    </source>
</evidence>
<dbReference type="NCBIfam" id="TIGR03426">
    <property type="entry name" value="shape_MreD"/>
    <property type="match status" value="1"/>
</dbReference>
<comment type="caution">
    <text evidence="9">The sequence shown here is derived from an EMBL/GenBank/DDBJ whole genome shotgun (WGS) entry which is preliminary data.</text>
</comment>
<evidence type="ECO:0000256" key="3">
    <source>
        <dbReference type="ARBA" id="ARBA00022475"/>
    </source>
</evidence>
<protein>
    <submittedName>
        <fullName evidence="9">Uncharacterized protein</fullName>
    </submittedName>
</protein>
<keyword evidence="10" id="KW-1185">Reference proteome</keyword>
<accession>A0A0F4KQG7</accession>
<dbReference type="GO" id="GO:0008360">
    <property type="term" value="P:regulation of cell shape"/>
    <property type="evidence" value="ECO:0007669"/>
    <property type="project" value="UniProtKB-KW"/>
</dbReference>
<keyword evidence="5" id="KW-0133">Cell shape</keyword>
<dbReference type="STRING" id="1218508.JG29_10430"/>
<evidence type="ECO:0000256" key="4">
    <source>
        <dbReference type="ARBA" id="ARBA00022692"/>
    </source>
</evidence>
<evidence type="ECO:0000256" key="1">
    <source>
        <dbReference type="ARBA" id="ARBA00004651"/>
    </source>
</evidence>
<feature type="transmembrane region" description="Helical" evidence="8">
    <location>
        <begin position="148"/>
        <end position="167"/>
    </location>
</feature>
<reference evidence="9 10" key="1">
    <citation type="submission" date="2014-12" db="EMBL/GenBank/DDBJ databases">
        <title>Comparative genomics of the lactic acid bacteria isolated from the honey bee gut.</title>
        <authorList>
            <person name="Ellegaard K.M."/>
            <person name="Tamarit D."/>
            <person name="Javelind E."/>
            <person name="Olofsson T."/>
            <person name="Andersson S.G."/>
            <person name="Vasquez A."/>
        </authorList>
    </citation>
    <scope>NUCLEOTIDE SEQUENCE [LARGE SCALE GENOMIC DNA]</scope>
    <source>
        <strain evidence="9 10">Hon2</strain>
    </source>
</reference>
<dbReference type="GO" id="GO:0005886">
    <property type="term" value="C:plasma membrane"/>
    <property type="evidence" value="ECO:0007669"/>
    <property type="project" value="UniProtKB-SubCell"/>
</dbReference>
<dbReference type="InterPro" id="IPR007227">
    <property type="entry name" value="Cell_shape_determining_MreD"/>
</dbReference>
<keyword evidence="4 8" id="KW-0812">Transmembrane</keyword>
<dbReference type="Pfam" id="PF04093">
    <property type="entry name" value="MreD"/>
    <property type="match status" value="1"/>
</dbReference>
<dbReference type="PATRIC" id="fig|1218508.4.peg.1028"/>
<evidence type="ECO:0000256" key="6">
    <source>
        <dbReference type="ARBA" id="ARBA00022989"/>
    </source>
</evidence>
<feature type="transmembrane region" description="Helical" evidence="8">
    <location>
        <begin position="12"/>
        <end position="32"/>
    </location>
</feature>
<evidence type="ECO:0000256" key="8">
    <source>
        <dbReference type="SAM" id="Phobius"/>
    </source>
</evidence>
<dbReference type="Proteomes" id="UP000033695">
    <property type="component" value="Unassembled WGS sequence"/>
</dbReference>
<dbReference type="RefSeq" id="WP_045922902.1">
    <property type="nucleotide sequence ID" value="NZ_JBHTHW010000008.1"/>
</dbReference>